<feature type="region of interest" description="Disordered" evidence="1">
    <location>
        <begin position="17"/>
        <end position="74"/>
    </location>
</feature>
<dbReference type="EMBL" id="SWKU01000006">
    <property type="protein sequence ID" value="KAF3005708.1"/>
    <property type="molecule type" value="Genomic_DNA"/>
</dbReference>
<reference evidence="2" key="1">
    <citation type="submission" date="2019-04" db="EMBL/GenBank/DDBJ databases">
        <title>Sequencing of skin fungus with MAO and IRED activity.</title>
        <authorList>
            <person name="Marsaioli A.J."/>
            <person name="Bonatto J.M.C."/>
            <person name="Reis Junior O."/>
        </authorList>
    </citation>
    <scope>NUCLEOTIDE SEQUENCE</scope>
    <source>
        <strain evidence="2">30M1</strain>
    </source>
</reference>
<feature type="compositionally biased region" description="Basic and acidic residues" evidence="1">
    <location>
        <begin position="19"/>
        <end position="30"/>
    </location>
</feature>
<sequence>METNMALLADLNQDDFCNEDTKREQRHAALREWFAPPPPSTPSSNTSTAMTTAQRPQTRNSHTSSSMPGSAPALVPVLAPDPDDDEDAEITALYRRLNALKSSQPCVQHTSPPSPPTDRIPAPPAPEARLNPTVPAVINSANSTIVASMPSQGPVHPFTPHPPQSQADNASAVEALETSRCISHANARLSRIIASVLAEEAAYSHATQRRELLARRLVVTNLAADADYDALMKGFGGWGGYV</sequence>
<proteinExistence type="predicted"/>
<evidence type="ECO:0000256" key="1">
    <source>
        <dbReference type="SAM" id="MobiDB-lite"/>
    </source>
</evidence>
<organism evidence="2 3">
    <name type="scientific">Curvularia kusanoi</name>
    <name type="common">Cochliobolus kusanoi</name>
    <dbReference type="NCBI Taxonomy" id="90978"/>
    <lineage>
        <taxon>Eukaryota</taxon>
        <taxon>Fungi</taxon>
        <taxon>Dikarya</taxon>
        <taxon>Ascomycota</taxon>
        <taxon>Pezizomycotina</taxon>
        <taxon>Dothideomycetes</taxon>
        <taxon>Pleosporomycetidae</taxon>
        <taxon>Pleosporales</taxon>
        <taxon>Pleosporineae</taxon>
        <taxon>Pleosporaceae</taxon>
        <taxon>Curvularia</taxon>
    </lineage>
</organism>
<feature type="compositionally biased region" description="Low complexity" evidence="1">
    <location>
        <begin position="42"/>
        <end position="53"/>
    </location>
</feature>
<keyword evidence="3" id="KW-1185">Reference proteome</keyword>
<comment type="caution">
    <text evidence="2">The sequence shown here is derived from an EMBL/GenBank/DDBJ whole genome shotgun (WGS) entry which is preliminary data.</text>
</comment>
<feature type="region of interest" description="Disordered" evidence="1">
    <location>
        <begin position="103"/>
        <end position="125"/>
    </location>
</feature>
<evidence type="ECO:0000313" key="3">
    <source>
        <dbReference type="Proteomes" id="UP000801428"/>
    </source>
</evidence>
<feature type="compositionally biased region" description="Polar residues" evidence="1">
    <location>
        <begin position="54"/>
        <end position="68"/>
    </location>
</feature>
<gene>
    <name evidence="2" type="ORF">E8E13_005714</name>
</gene>
<dbReference type="AlphaFoldDB" id="A0A9P4WDF9"/>
<dbReference type="Proteomes" id="UP000801428">
    <property type="component" value="Unassembled WGS sequence"/>
</dbReference>
<accession>A0A9P4WDF9</accession>
<feature type="compositionally biased region" description="Pro residues" evidence="1">
    <location>
        <begin position="112"/>
        <end position="125"/>
    </location>
</feature>
<evidence type="ECO:0000313" key="2">
    <source>
        <dbReference type="EMBL" id="KAF3005708.1"/>
    </source>
</evidence>
<protein>
    <submittedName>
        <fullName evidence="2">Uncharacterized protein</fullName>
    </submittedName>
</protein>
<name>A0A9P4WDF9_CURKU</name>